<keyword evidence="3 7" id="KW-0520">NAD</keyword>
<evidence type="ECO:0000256" key="3">
    <source>
        <dbReference type="ARBA" id="ARBA00023027"/>
    </source>
</evidence>
<dbReference type="SUPFAM" id="SSF48179">
    <property type="entry name" value="6-phosphogluconate dehydrogenase C-terminal domain-like"/>
    <property type="match status" value="1"/>
</dbReference>
<dbReference type="Proteomes" id="UP000789739">
    <property type="component" value="Unassembled WGS sequence"/>
</dbReference>
<comment type="catalytic activity">
    <reaction evidence="4 9">
        <text>sn-glycerol 3-phosphate + NAD(+) = dihydroxyacetone phosphate + NADH + H(+)</text>
        <dbReference type="Rhea" id="RHEA:11092"/>
        <dbReference type="ChEBI" id="CHEBI:15378"/>
        <dbReference type="ChEBI" id="CHEBI:57540"/>
        <dbReference type="ChEBI" id="CHEBI:57597"/>
        <dbReference type="ChEBI" id="CHEBI:57642"/>
        <dbReference type="ChEBI" id="CHEBI:57945"/>
        <dbReference type="EC" id="1.1.1.8"/>
    </reaction>
</comment>
<comment type="caution">
    <text evidence="12">The sequence shown here is derived from an EMBL/GenBank/DDBJ whole genome shotgun (WGS) entry which is preliminary data.</text>
</comment>
<feature type="binding site" evidence="7">
    <location>
        <position position="269"/>
    </location>
    <ligand>
        <name>NAD(+)</name>
        <dbReference type="ChEBI" id="CHEBI:57540"/>
    </ligand>
</feature>
<feature type="domain" description="Glycerol-3-phosphate dehydrogenase NAD-dependent N-terminal" evidence="10">
    <location>
        <begin position="6"/>
        <end position="173"/>
    </location>
</feature>
<evidence type="ECO:0000256" key="7">
    <source>
        <dbReference type="PIRSR" id="PIRSR000114-3"/>
    </source>
</evidence>
<dbReference type="SUPFAM" id="SSF51735">
    <property type="entry name" value="NAD(P)-binding Rossmann-fold domains"/>
    <property type="match status" value="1"/>
</dbReference>
<dbReference type="GO" id="GO:0005975">
    <property type="term" value="P:carbohydrate metabolic process"/>
    <property type="evidence" value="ECO:0007669"/>
    <property type="project" value="InterPro"/>
</dbReference>
<dbReference type="InterPro" id="IPR013328">
    <property type="entry name" value="6PGD_dom2"/>
</dbReference>
<dbReference type="GO" id="GO:0042803">
    <property type="term" value="F:protein homodimerization activity"/>
    <property type="evidence" value="ECO:0007669"/>
    <property type="project" value="InterPro"/>
</dbReference>
<dbReference type="PIRSF" id="PIRSF000114">
    <property type="entry name" value="Glycerol-3-P_dh"/>
    <property type="match status" value="1"/>
</dbReference>
<dbReference type="Gene3D" id="1.10.1040.10">
    <property type="entry name" value="N-(1-d-carboxylethyl)-l-norvaline Dehydrogenase, domain 2"/>
    <property type="match status" value="1"/>
</dbReference>
<feature type="binding site" evidence="7">
    <location>
        <position position="154"/>
    </location>
    <ligand>
        <name>NAD(+)</name>
        <dbReference type="ChEBI" id="CHEBI:57540"/>
    </ligand>
</feature>
<feature type="binding site" evidence="7">
    <location>
        <position position="98"/>
    </location>
    <ligand>
        <name>NAD(+)</name>
        <dbReference type="ChEBI" id="CHEBI:57540"/>
    </ligand>
</feature>
<feature type="binding site" evidence="7">
    <location>
        <position position="296"/>
    </location>
    <ligand>
        <name>NAD(+)</name>
        <dbReference type="ChEBI" id="CHEBI:57540"/>
    </ligand>
</feature>
<dbReference type="InterPro" id="IPR011128">
    <property type="entry name" value="G3P_DH_NAD-dep_N"/>
</dbReference>
<reference evidence="12" key="1">
    <citation type="submission" date="2021-06" db="EMBL/GenBank/DDBJ databases">
        <authorList>
            <person name="Kallberg Y."/>
            <person name="Tangrot J."/>
            <person name="Rosling A."/>
        </authorList>
    </citation>
    <scope>NUCLEOTIDE SEQUENCE</scope>
    <source>
        <strain evidence="12">BR232B</strain>
    </source>
</reference>
<dbReference type="GO" id="GO:0046168">
    <property type="term" value="P:glycerol-3-phosphate catabolic process"/>
    <property type="evidence" value="ECO:0007669"/>
    <property type="project" value="UniProtKB-UniRule"/>
</dbReference>
<evidence type="ECO:0000313" key="13">
    <source>
        <dbReference type="Proteomes" id="UP000789739"/>
    </source>
</evidence>
<dbReference type="AlphaFoldDB" id="A0A9N9BYE5"/>
<evidence type="ECO:0000256" key="5">
    <source>
        <dbReference type="PIRSR" id="PIRSR000114-1"/>
    </source>
</evidence>
<feature type="domain" description="Glycerol-3-phosphate dehydrogenase NAD-dependent C-terminal" evidence="11">
    <location>
        <begin position="194"/>
        <end position="339"/>
    </location>
</feature>
<feature type="binding site" evidence="6">
    <location>
        <position position="121"/>
    </location>
    <ligand>
        <name>substrate</name>
    </ligand>
</feature>
<feature type="binding site" evidence="6">
    <location>
        <begin position="269"/>
        <end position="270"/>
    </location>
    <ligand>
        <name>substrate</name>
    </ligand>
</feature>
<sequence length="343" mass="38402">MKKERVAVIGSGNWGSAITRIMANNVIEHGNLFERDINMWVFEELVNNRKLTELINEKHENVKYLPGYKLPNNVRAVPDLIETVQEATILVFVVPHQFVLKVCEKLKGKISSDVKAISLIKGFHVSESGLKPITHVISEYLNINVASLSGANIANEIADEKFSETTIGYTNVKEGELFKILFQTKYFRVGIIDDVVGVELCGALKNVVAIGAGIVDGLKMGDNTKAAVIRIGLLEMRKFMQTFYSGIKDETFFQSCGIADVITSCYGGRNRKVAEAFVLTKKPFEQLEKEMLNGQKLQGTLTAKEVYQVTKRKDLEKEFPLFTTIYRIAYDGLAPERIVKDIV</sequence>
<evidence type="ECO:0000256" key="2">
    <source>
        <dbReference type="ARBA" id="ARBA00023002"/>
    </source>
</evidence>
<dbReference type="InterPro" id="IPR036291">
    <property type="entry name" value="NAD(P)-bd_dom_sf"/>
</dbReference>
<accession>A0A9N9BYE5</accession>
<dbReference type="GO" id="GO:0051287">
    <property type="term" value="F:NAD binding"/>
    <property type="evidence" value="ECO:0007669"/>
    <property type="project" value="UniProtKB-UniRule"/>
</dbReference>
<evidence type="ECO:0000259" key="11">
    <source>
        <dbReference type="Pfam" id="PF07479"/>
    </source>
</evidence>
<dbReference type="EC" id="1.1.1.8" evidence="9"/>
<name>A0A9N9BYE5_9GLOM</name>
<organism evidence="12 13">
    <name type="scientific">Paraglomus brasilianum</name>
    <dbReference type="NCBI Taxonomy" id="144538"/>
    <lineage>
        <taxon>Eukaryota</taxon>
        <taxon>Fungi</taxon>
        <taxon>Fungi incertae sedis</taxon>
        <taxon>Mucoromycota</taxon>
        <taxon>Glomeromycotina</taxon>
        <taxon>Glomeromycetes</taxon>
        <taxon>Paraglomerales</taxon>
        <taxon>Paraglomeraceae</taxon>
        <taxon>Paraglomus</taxon>
    </lineage>
</organism>
<dbReference type="EMBL" id="CAJVPI010000919">
    <property type="protein sequence ID" value="CAG8582302.1"/>
    <property type="molecule type" value="Genomic_DNA"/>
</dbReference>
<feature type="active site" description="Proton acceptor" evidence="5">
    <location>
        <position position="205"/>
    </location>
</feature>
<evidence type="ECO:0000256" key="6">
    <source>
        <dbReference type="PIRSR" id="PIRSR000114-2"/>
    </source>
</evidence>
<dbReference type="GO" id="GO:0141152">
    <property type="term" value="F:glycerol-3-phosphate dehydrogenase (NAD+) activity"/>
    <property type="evidence" value="ECO:0007669"/>
    <property type="project" value="UniProtKB-UniRule"/>
</dbReference>
<dbReference type="PROSITE" id="PS00957">
    <property type="entry name" value="NAD_G3PDH"/>
    <property type="match status" value="1"/>
</dbReference>
<keyword evidence="2 8" id="KW-0560">Oxidoreductase</keyword>
<dbReference type="PANTHER" id="PTHR11728">
    <property type="entry name" value="GLYCEROL-3-PHOSPHATE DEHYDROGENASE"/>
    <property type="match status" value="1"/>
</dbReference>
<dbReference type="InterPro" id="IPR006109">
    <property type="entry name" value="G3P_DH_NAD-dep_C"/>
</dbReference>
<evidence type="ECO:0000256" key="1">
    <source>
        <dbReference type="ARBA" id="ARBA00011009"/>
    </source>
</evidence>
<dbReference type="GO" id="GO:0005634">
    <property type="term" value="C:nucleus"/>
    <property type="evidence" value="ECO:0007669"/>
    <property type="project" value="TreeGrafter"/>
</dbReference>
<protein>
    <recommendedName>
        <fullName evidence="9">Glycerol-3-phosphate dehydrogenase [NAD(+)]</fullName>
        <ecNumber evidence="9">1.1.1.8</ecNumber>
    </recommendedName>
</protein>
<dbReference type="Gene3D" id="3.40.50.720">
    <property type="entry name" value="NAD(P)-binding Rossmann-like Domain"/>
    <property type="match status" value="1"/>
</dbReference>
<evidence type="ECO:0000256" key="9">
    <source>
        <dbReference type="RuleBase" id="RU361243"/>
    </source>
</evidence>
<evidence type="ECO:0000313" key="12">
    <source>
        <dbReference type="EMBL" id="CAG8582302.1"/>
    </source>
</evidence>
<dbReference type="InterPro" id="IPR006168">
    <property type="entry name" value="G3P_DH_NAD-dep"/>
</dbReference>
<dbReference type="PANTHER" id="PTHR11728:SF8">
    <property type="entry name" value="GLYCEROL-3-PHOSPHATE DEHYDROGENASE [NAD(+)]-RELATED"/>
    <property type="match status" value="1"/>
</dbReference>
<comment type="similarity">
    <text evidence="1 8">Belongs to the NAD-dependent glycerol-3-phosphate dehydrogenase family.</text>
</comment>
<dbReference type="Pfam" id="PF07479">
    <property type="entry name" value="NAD_Gly3P_dh_C"/>
    <property type="match status" value="1"/>
</dbReference>
<dbReference type="InterPro" id="IPR017751">
    <property type="entry name" value="G3P_DH_NAD-dep_euk"/>
</dbReference>
<dbReference type="Pfam" id="PF01210">
    <property type="entry name" value="NAD_Gly3P_dh_N"/>
    <property type="match status" value="1"/>
</dbReference>
<dbReference type="OrthoDB" id="10263760at2759"/>
<evidence type="ECO:0000259" key="10">
    <source>
        <dbReference type="Pfam" id="PF01210"/>
    </source>
</evidence>
<evidence type="ECO:0000256" key="8">
    <source>
        <dbReference type="RuleBase" id="RU000437"/>
    </source>
</evidence>
<dbReference type="FunFam" id="3.40.50.720:FF:000365">
    <property type="entry name" value="Glycerol-3-phosphate dehydrogenase [NAD(+)]"/>
    <property type="match status" value="1"/>
</dbReference>
<keyword evidence="13" id="KW-1185">Reference proteome</keyword>
<feature type="binding site" evidence="7">
    <location>
        <begin position="10"/>
        <end position="15"/>
    </location>
    <ligand>
        <name>NAD(+)</name>
        <dbReference type="ChEBI" id="CHEBI:57540"/>
    </ligand>
</feature>
<dbReference type="FunFam" id="1.10.1040.10:FF:000004">
    <property type="entry name" value="Glycerol-3-phosphate dehydrogenase [NAD(+)]"/>
    <property type="match status" value="1"/>
</dbReference>
<feature type="binding site" evidence="7">
    <location>
        <position position="298"/>
    </location>
    <ligand>
        <name>NAD(+)</name>
        <dbReference type="ChEBI" id="CHEBI:57540"/>
    </ligand>
</feature>
<feature type="binding site" evidence="7">
    <location>
        <position position="42"/>
    </location>
    <ligand>
        <name>NAD(+)</name>
        <dbReference type="ChEBI" id="CHEBI:57540"/>
    </ligand>
</feature>
<dbReference type="GO" id="GO:0005829">
    <property type="term" value="C:cytosol"/>
    <property type="evidence" value="ECO:0007669"/>
    <property type="project" value="TreeGrafter"/>
</dbReference>
<gene>
    <name evidence="12" type="ORF">PBRASI_LOCUS6685</name>
</gene>
<dbReference type="PRINTS" id="PR00077">
    <property type="entry name" value="GPDHDRGNASE"/>
</dbReference>
<dbReference type="InterPro" id="IPR008927">
    <property type="entry name" value="6-PGluconate_DH-like_C_sf"/>
</dbReference>
<dbReference type="NCBIfam" id="TIGR03376">
    <property type="entry name" value="glycerol3P_DH"/>
    <property type="match status" value="1"/>
</dbReference>
<proteinExistence type="inferred from homology"/>
<evidence type="ECO:0000256" key="4">
    <source>
        <dbReference type="ARBA" id="ARBA00048683"/>
    </source>
</evidence>